<dbReference type="GeneID" id="64672350"/>
<protein>
    <submittedName>
        <fullName evidence="1">Uncharacterized protein</fullName>
    </submittedName>
</protein>
<evidence type="ECO:0000313" key="2">
    <source>
        <dbReference type="Proteomes" id="UP001195769"/>
    </source>
</evidence>
<reference evidence="1" key="1">
    <citation type="journal article" date="2020" name="New Phytol.">
        <title>Comparative genomics reveals dynamic genome evolution in host specialist ectomycorrhizal fungi.</title>
        <authorList>
            <person name="Lofgren L.A."/>
            <person name="Nguyen N.H."/>
            <person name="Vilgalys R."/>
            <person name="Ruytinx J."/>
            <person name="Liao H.L."/>
            <person name="Branco S."/>
            <person name="Kuo A."/>
            <person name="LaButti K."/>
            <person name="Lipzen A."/>
            <person name="Andreopoulos W."/>
            <person name="Pangilinan J."/>
            <person name="Riley R."/>
            <person name="Hundley H."/>
            <person name="Na H."/>
            <person name="Barry K."/>
            <person name="Grigoriev I.V."/>
            <person name="Stajich J.E."/>
            <person name="Kennedy P.G."/>
        </authorList>
    </citation>
    <scope>NUCLEOTIDE SEQUENCE</scope>
    <source>
        <strain evidence="1">FC203</strain>
    </source>
</reference>
<proteinExistence type="predicted"/>
<organism evidence="1 2">
    <name type="scientific">Suillus fuscotomentosus</name>
    <dbReference type="NCBI Taxonomy" id="1912939"/>
    <lineage>
        <taxon>Eukaryota</taxon>
        <taxon>Fungi</taxon>
        <taxon>Dikarya</taxon>
        <taxon>Basidiomycota</taxon>
        <taxon>Agaricomycotina</taxon>
        <taxon>Agaricomycetes</taxon>
        <taxon>Agaricomycetidae</taxon>
        <taxon>Boletales</taxon>
        <taxon>Suillineae</taxon>
        <taxon>Suillaceae</taxon>
        <taxon>Suillus</taxon>
    </lineage>
</organism>
<dbReference type="RefSeq" id="XP_041216570.1">
    <property type="nucleotide sequence ID" value="XM_041378052.1"/>
</dbReference>
<gene>
    <name evidence="1" type="ORF">F5891DRAFT_989136</name>
</gene>
<evidence type="ECO:0000313" key="1">
    <source>
        <dbReference type="EMBL" id="KAG1886358.1"/>
    </source>
</evidence>
<dbReference type="EMBL" id="JABBWK010000278">
    <property type="protein sequence ID" value="KAG1886358.1"/>
    <property type="molecule type" value="Genomic_DNA"/>
</dbReference>
<dbReference type="AlphaFoldDB" id="A0AAD4DNP2"/>
<name>A0AAD4DNP2_9AGAM</name>
<keyword evidence="2" id="KW-1185">Reference proteome</keyword>
<comment type="caution">
    <text evidence="1">The sequence shown here is derived from an EMBL/GenBank/DDBJ whole genome shotgun (WGS) entry which is preliminary data.</text>
</comment>
<accession>A0AAD4DNP2</accession>
<sequence>MNHGNGYISLLCPEIQRIILEHLGLSDLITLAETRNENKEGIKDYIAKRRVKLFRSFVDDVDGLLSMMEDTGSVVSGSSALSLIRPEAEELRARDMDVYVTEAFEEEVLKHLKEKEGYAGAGDVVLKQEYNDSAMAKIFKLEKGEKKVDVIVTHWTAAVAPILQFHTTSVMNYITADSLVCLYPRWTTEKKGFVNPRLYLEGKSTLHTVEGLMKYVGRGFKIRADPLQLGEHNCEDNTDNQGGYCPHKLRSTVDDEVMQWNYSPTKTLGETTIVCQTMPVMVWCLGGYECAVGNKDETMSMMFVCA</sequence>
<dbReference type="Proteomes" id="UP001195769">
    <property type="component" value="Unassembled WGS sequence"/>
</dbReference>